<evidence type="ECO:0000256" key="1">
    <source>
        <dbReference type="SAM" id="Phobius"/>
    </source>
</evidence>
<dbReference type="InterPro" id="IPR038213">
    <property type="entry name" value="IFI6/IFI27-like_sf"/>
</dbReference>
<comment type="caution">
    <text evidence="2">The sequence shown here is derived from an EMBL/GenBank/DDBJ whole genome shotgun (WGS) entry which is preliminary data.</text>
</comment>
<keyword evidence="1" id="KW-1133">Transmembrane helix</keyword>
<feature type="transmembrane region" description="Helical" evidence="1">
    <location>
        <begin position="31"/>
        <end position="55"/>
    </location>
</feature>
<evidence type="ECO:0000313" key="2">
    <source>
        <dbReference type="EMBL" id="KAH6670294.1"/>
    </source>
</evidence>
<accession>A0A9P8V4E8</accession>
<dbReference type="Gene3D" id="6.10.110.10">
    <property type="match status" value="1"/>
</dbReference>
<gene>
    <name evidence="2" type="ORF">F5X68DRAFT_265045</name>
</gene>
<reference evidence="2" key="1">
    <citation type="journal article" date="2021" name="Nat. Commun.">
        <title>Genetic determinants of endophytism in the Arabidopsis root mycobiome.</title>
        <authorList>
            <person name="Mesny F."/>
            <person name="Miyauchi S."/>
            <person name="Thiergart T."/>
            <person name="Pickel B."/>
            <person name="Atanasova L."/>
            <person name="Karlsson M."/>
            <person name="Huettel B."/>
            <person name="Barry K.W."/>
            <person name="Haridas S."/>
            <person name="Chen C."/>
            <person name="Bauer D."/>
            <person name="Andreopoulos W."/>
            <person name="Pangilinan J."/>
            <person name="LaButti K."/>
            <person name="Riley R."/>
            <person name="Lipzen A."/>
            <person name="Clum A."/>
            <person name="Drula E."/>
            <person name="Henrissat B."/>
            <person name="Kohler A."/>
            <person name="Grigoriev I.V."/>
            <person name="Martin F.M."/>
            <person name="Hacquard S."/>
        </authorList>
    </citation>
    <scope>NUCLEOTIDE SEQUENCE</scope>
    <source>
        <strain evidence="2">MPI-SDFR-AT-0117</strain>
    </source>
</reference>
<keyword evidence="3" id="KW-1185">Reference proteome</keyword>
<name>A0A9P8V4E8_9PEZI</name>
<evidence type="ECO:0000313" key="3">
    <source>
        <dbReference type="Proteomes" id="UP000770015"/>
    </source>
</evidence>
<keyword evidence="1" id="KW-0472">Membrane</keyword>
<dbReference type="EMBL" id="JAGSXJ010000030">
    <property type="protein sequence ID" value="KAH6670294.1"/>
    <property type="molecule type" value="Genomic_DNA"/>
</dbReference>
<feature type="transmembrane region" description="Helical" evidence="1">
    <location>
        <begin position="67"/>
        <end position="90"/>
    </location>
</feature>
<dbReference type="OrthoDB" id="4788915at2759"/>
<proteinExistence type="predicted"/>
<sequence length="95" mass="9387">MGQPLLQAVLRVSGTFGLSYASSIALLNSLGFGSIGVAGGSLAAFLQSTIFGAAVPAGSWFATMTSLGMTGGFSLVALGNAGIAAAVIALRELHR</sequence>
<dbReference type="AlphaFoldDB" id="A0A9P8V4E8"/>
<dbReference type="Proteomes" id="UP000770015">
    <property type="component" value="Unassembled WGS sequence"/>
</dbReference>
<keyword evidence="1" id="KW-0812">Transmembrane</keyword>
<protein>
    <submittedName>
        <fullName evidence="2">Uncharacterized protein</fullName>
    </submittedName>
</protein>
<organism evidence="2 3">
    <name type="scientific">Plectosphaerella plurivora</name>
    <dbReference type="NCBI Taxonomy" id="936078"/>
    <lineage>
        <taxon>Eukaryota</taxon>
        <taxon>Fungi</taxon>
        <taxon>Dikarya</taxon>
        <taxon>Ascomycota</taxon>
        <taxon>Pezizomycotina</taxon>
        <taxon>Sordariomycetes</taxon>
        <taxon>Hypocreomycetidae</taxon>
        <taxon>Glomerellales</taxon>
        <taxon>Plectosphaerellaceae</taxon>
        <taxon>Plectosphaerella</taxon>
    </lineage>
</organism>